<evidence type="ECO:0000256" key="3">
    <source>
        <dbReference type="ARBA" id="ARBA00023015"/>
    </source>
</evidence>
<dbReference type="Gene3D" id="4.10.240.10">
    <property type="entry name" value="Zn(2)-C6 fungal-type DNA-binding domain"/>
    <property type="match status" value="1"/>
</dbReference>
<dbReference type="Pfam" id="PF00172">
    <property type="entry name" value="Zn_clus"/>
    <property type="match status" value="1"/>
</dbReference>
<keyword evidence="5" id="KW-0804">Transcription</keyword>
<keyword evidence="3" id="KW-0805">Transcription regulation</keyword>
<evidence type="ECO:0000256" key="2">
    <source>
        <dbReference type="ARBA" id="ARBA00022833"/>
    </source>
</evidence>
<keyword evidence="4" id="KW-0238">DNA-binding</keyword>
<dbReference type="AlphaFoldDB" id="A0A5N7C8I9"/>
<evidence type="ECO:0000313" key="8">
    <source>
        <dbReference type="EMBL" id="KAE8390442.1"/>
    </source>
</evidence>
<dbReference type="PROSITE" id="PS50048">
    <property type="entry name" value="ZN2_CY6_FUNGAL_2"/>
    <property type="match status" value="1"/>
</dbReference>
<reference evidence="8" key="1">
    <citation type="submission" date="2019-04" db="EMBL/GenBank/DDBJ databases">
        <title>Friends and foes A comparative genomics studyof 23 Aspergillus species from section Flavi.</title>
        <authorList>
            <consortium name="DOE Joint Genome Institute"/>
            <person name="Kjaerbolling I."/>
            <person name="Vesth T."/>
            <person name="Frisvad J.C."/>
            <person name="Nybo J.L."/>
            <person name="Theobald S."/>
            <person name="Kildgaard S."/>
            <person name="Isbrandt T."/>
            <person name="Kuo A."/>
            <person name="Sato A."/>
            <person name="Lyhne E.K."/>
            <person name="Kogle M.E."/>
            <person name="Wiebenga A."/>
            <person name="Kun R.S."/>
            <person name="Lubbers R.J."/>
            <person name="Makela M.R."/>
            <person name="Barry K."/>
            <person name="Chovatia M."/>
            <person name="Clum A."/>
            <person name="Daum C."/>
            <person name="Haridas S."/>
            <person name="He G."/>
            <person name="LaButti K."/>
            <person name="Lipzen A."/>
            <person name="Mondo S."/>
            <person name="Riley R."/>
            <person name="Salamov A."/>
            <person name="Simmons B.A."/>
            <person name="Magnuson J.K."/>
            <person name="Henrissat B."/>
            <person name="Mortensen U.H."/>
            <person name="Larsen T.O."/>
            <person name="Devries R.P."/>
            <person name="Grigoriev I.V."/>
            <person name="Machida M."/>
            <person name="Baker S.E."/>
            <person name="Andersen M.R."/>
        </authorList>
    </citation>
    <scope>NUCLEOTIDE SEQUENCE [LARGE SCALE GENOMIC DNA]</scope>
    <source>
        <strain evidence="8">IBT 14317</strain>
    </source>
</reference>
<dbReference type="InterPro" id="IPR001138">
    <property type="entry name" value="Zn2Cys6_DnaBD"/>
</dbReference>
<dbReference type="PANTHER" id="PTHR36206">
    <property type="entry name" value="ASPERCRYPTIN BIOSYNTHESIS CLUSTER-SPECIFIC TRANSCRIPTION REGULATOR ATNN-RELATED"/>
    <property type="match status" value="1"/>
</dbReference>
<dbReference type="EMBL" id="ML735255">
    <property type="protein sequence ID" value="KAE8390442.1"/>
    <property type="molecule type" value="Genomic_DNA"/>
</dbReference>
<sequence>MSGLARNIQPLKEHNRKRIYSPRSRTGCRTCRLRHVRCDESAGACTNCTSTGRSCPGYERRLPLTRKAIRGVHLYPPVASVSHTAMTSDERRCFSYYQYYTVPTLLRFFDSLVWQTFVLPVSSIEPAVFHALVALSAVHQNVEMDKNLPVTAGSHSDWQHFALEQLGRSFALLRSRCTSQDPVITEVVLVCCLLFLTLEFILGEYDNAFKHLQHGVQILSEVKAQAKDRLHPSIEKCLLMAFAHLEVQASYFGAPGPTLGWDSALECCSLGPTPQLQLHSVQEARHHLEPMMSAVVGLDGLALNFSDEDIESNYHAVLQSRQLHIISLLKQYSQALKAFRREAYFSLKPKDQRGLGLLELIQISLSLRMEMPFNHLSCNDPQLNDYTPKFLTILSLAEKILSESSDLPSISMDTGVIPPLYFVAQRCRDYSVRWRAIGVLRSCGHREGPWDSSLLARIAIETMKLEAAVTAERDCDDIPRDYTQERPPHCKDYIIISDDWRWGRIPYRVGKSVKEWWFSLEKEDSGVPNAFACKTGTAGWIRVLLSPLTFSIPRHQHEERARTGPVQLGQVVYHSKPPKLRIAQLKLSSSH</sequence>
<organism evidence="8">
    <name type="scientific">Petromyces alliaceus</name>
    <name type="common">Aspergillus alliaceus</name>
    <dbReference type="NCBI Taxonomy" id="209559"/>
    <lineage>
        <taxon>Eukaryota</taxon>
        <taxon>Fungi</taxon>
        <taxon>Dikarya</taxon>
        <taxon>Ascomycota</taxon>
        <taxon>Pezizomycotina</taxon>
        <taxon>Eurotiomycetes</taxon>
        <taxon>Eurotiomycetidae</taxon>
        <taxon>Eurotiales</taxon>
        <taxon>Aspergillaceae</taxon>
        <taxon>Aspergillus</taxon>
        <taxon>Aspergillus subgen. Circumdati</taxon>
    </lineage>
</organism>
<name>A0A5N7C8I9_PETAA</name>
<keyword evidence="1" id="KW-0479">Metal-binding</keyword>
<dbReference type="InterPro" id="IPR021858">
    <property type="entry name" value="Fun_TF"/>
</dbReference>
<dbReference type="OrthoDB" id="3172332at2759"/>
<dbReference type="Proteomes" id="UP000326877">
    <property type="component" value="Unassembled WGS sequence"/>
</dbReference>
<dbReference type="CDD" id="cd00067">
    <property type="entry name" value="GAL4"/>
    <property type="match status" value="1"/>
</dbReference>
<evidence type="ECO:0000256" key="5">
    <source>
        <dbReference type="ARBA" id="ARBA00023163"/>
    </source>
</evidence>
<keyword evidence="6" id="KW-0539">Nucleus</keyword>
<dbReference type="InterPro" id="IPR036864">
    <property type="entry name" value="Zn2-C6_fun-type_DNA-bd_sf"/>
</dbReference>
<dbReference type="GO" id="GO:0003677">
    <property type="term" value="F:DNA binding"/>
    <property type="evidence" value="ECO:0007669"/>
    <property type="project" value="UniProtKB-KW"/>
</dbReference>
<dbReference type="GO" id="GO:0008270">
    <property type="term" value="F:zinc ion binding"/>
    <property type="evidence" value="ECO:0007669"/>
    <property type="project" value="InterPro"/>
</dbReference>
<accession>A0A5N7C8I9</accession>
<evidence type="ECO:0000256" key="1">
    <source>
        <dbReference type="ARBA" id="ARBA00022723"/>
    </source>
</evidence>
<proteinExistence type="predicted"/>
<dbReference type="SUPFAM" id="SSF57701">
    <property type="entry name" value="Zn2/Cys6 DNA-binding domain"/>
    <property type="match status" value="1"/>
</dbReference>
<dbReference type="Pfam" id="PF11951">
    <property type="entry name" value="Fungal_trans_2"/>
    <property type="match status" value="1"/>
</dbReference>
<dbReference type="GO" id="GO:0009893">
    <property type="term" value="P:positive regulation of metabolic process"/>
    <property type="evidence" value="ECO:0007669"/>
    <property type="project" value="UniProtKB-ARBA"/>
</dbReference>
<keyword evidence="2" id="KW-0862">Zinc</keyword>
<evidence type="ECO:0000259" key="7">
    <source>
        <dbReference type="PROSITE" id="PS50048"/>
    </source>
</evidence>
<dbReference type="PROSITE" id="PS00463">
    <property type="entry name" value="ZN2_CY6_FUNGAL_1"/>
    <property type="match status" value="1"/>
</dbReference>
<gene>
    <name evidence="8" type="ORF">BDV23DRAFT_193819</name>
</gene>
<dbReference type="PANTHER" id="PTHR36206:SF16">
    <property type="entry name" value="TRANSCRIPTION FACTOR DOMAIN-CONTAINING PROTEIN-RELATED"/>
    <property type="match status" value="1"/>
</dbReference>
<feature type="domain" description="Zn(2)-C6 fungal-type" evidence="7">
    <location>
        <begin position="27"/>
        <end position="55"/>
    </location>
</feature>
<protein>
    <recommendedName>
        <fullName evidence="7">Zn(2)-C6 fungal-type domain-containing protein</fullName>
    </recommendedName>
</protein>
<dbReference type="GO" id="GO:0000981">
    <property type="term" value="F:DNA-binding transcription factor activity, RNA polymerase II-specific"/>
    <property type="evidence" value="ECO:0007669"/>
    <property type="project" value="InterPro"/>
</dbReference>
<evidence type="ECO:0000256" key="4">
    <source>
        <dbReference type="ARBA" id="ARBA00023125"/>
    </source>
</evidence>
<dbReference type="InterPro" id="IPR052360">
    <property type="entry name" value="Transcr_Regulatory_Proteins"/>
</dbReference>
<dbReference type="SMART" id="SM00066">
    <property type="entry name" value="GAL4"/>
    <property type="match status" value="1"/>
</dbReference>
<evidence type="ECO:0000256" key="6">
    <source>
        <dbReference type="ARBA" id="ARBA00023242"/>
    </source>
</evidence>